<accession>A0A2G1VYY2</accession>
<name>A0A2G1VYY2_9BACT</name>
<dbReference type="PANTHER" id="PTHR32347">
    <property type="entry name" value="EFFLUX SYSTEM COMPONENT YKNX-RELATED"/>
    <property type="match status" value="1"/>
</dbReference>
<dbReference type="Pfam" id="PF25954">
    <property type="entry name" value="Beta-barrel_RND_2"/>
    <property type="match status" value="1"/>
</dbReference>
<dbReference type="AlphaFoldDB" id="A0A2G1VYY2"/>
<dbReference type="OrthoDB" id="9806939at2"/>
<dbReference type="RefSeq" id="WP_099263928.1">
    <property type="nucleotide sequence ID" value="NZ_NIZW01000035.1"/>
</dbReference>
<dbReference type="SUPFAM" id="SSF111369">
    <property type="entry name" value="HlyD-like secretion proteins"/>
    <property type="match status" value="1"/>
</dbReference>
<dbReference type="Proteomes" id="UP000225740">
    <property type="component" value="Unassembled WGS sequence"/>
</dbReference>
<dbReference type="InterPro" id="IPR058792">
    <property type="entry name" value="Beta-barrel_RND_2"/>
</dbReference>
<evidence type="ECO:0000313" key="4">
    <source>
        <dbReference type="EMBL" id="PHQ31955.1"/>
    </source>
</evidence>
<organism evidence="4 5">
    <name type="scientific">Rhodopirellula bahusiensis</name>
    <dbReference type="NCBI Taxonomy" id="2014065"/>
    <lineage>
        <taxon>Bacteria</taxon>
        <taxon>Pseudomonadati</taxon>
        <taxon>Planctomycetota</taxon>
        <taxon>Planctomycetia</taxon>
        <taxon>Pirellulales</taxon>
        <taxon>Pirellulaceae</taxon>
        <taxon>Rhodopirellula</taxon>
    </lineage>
</organism>
<gene>
    <name evidence="4" type="ORF">CEE69_28240</name>
</gene>
<keyword evidence="5" id="KW-1185">Reference proteome</keyword>
<evidence type="ECO:0000256" key="2">
    <source>
        <dbReference type="ARBA" id="ARBA00023054"/>
    </source>
</evidence>
<keyword evidence="2" id="KW-0175">Coiled coil</keyword>
<proteinExistence type="predicted"/>
<evidence type="ECO:0000259" key="3">
    <source>
        <dbReference type="Pfam" id="PF25954"/>
    </source>
</evidence>
<dbReference type="EMBL" id="NIZW01000035">
    <property type="protein sequence ID" value="PHQ31955.1"/>
    <property type="molecule type" value="Genomic_DNA"/>
</dbReference>
<dbReference type="Gene3D" id="2.40.30.170">
    <property type="match status" value="1"/>
</dbReference>
<feature type="domain" description="CusB-like beta-barrel" evidence="3">
    <location>
        <begin position="369"/>
        <end position="442"/>
    </location>
</feature>
<dbReference type="GO" id="GO:0030313">
    <property type="term" value="C:cell envelope"/>
    <property type="evidence" value="ECO:0007669"/>
    <property type="project" value="UniProtKB-SubCell"/>
</dbReference>
<dbReference type="GeneID" id="90611757"/>
<reference evidence="4 5" key="1">
    <citation type="submission" date="2017-06" db="EMBL/GenBank/DDBJ databases">
        <title>Description of Rhodopirellula bahusiensis sp. nov.</title>
        <authorList>
            <person name="Kizina J."/>
            <person name="Harder J."/>
        </authorList>
    </citation>
    <scope>NUCLEOTIDE SEQUENCE [LARGE SCALE GENOMIC DNA]</scope>
    <source>
        <strain evidence="4 5">SWK21</strain>
    </source>
</reference>
<dbReference type="PANTHER" id="PTHR32347:SF23">
    <property type="entry name" value="BLL5650 PROTEIN"/>
    <property type="match status" value="1"/>
</dbReference>
<protein>
    <submittedName>
        <fullName evidence="4">Hemolysin D</fullName>
    </submittedName>
</protein>
<dbReference type="InterPro" id="IPR050465">
    <property type="entry name" value="UPF0194_transport"/>
</dbReference>
<evidence type="ECO:0000313" key="5">
    <source>
        <dbReference type="Proteomes" id="UP000225740"/>
    </source>
</evidence>
<comment type="subcellular location">
    <subcellularLocation>
        <location evidence="1">Cell envelope</location>
    </subcellularLocation>
</comment>
<sequence>MSTASTHSPQSLDRDSHHELLHRAETLAAAIELQSTLDTCHEFDEAASIATHSLSEWLRSEGAVLCWRNRPDAGLKCISDHAHGGGTFAANHHRETLAAGEEACLRDGISKVAATEVASSPGTMAMRQWLKAIGSANLLACPLFSPAGKNLGVLLIIDPQERSALSILDAFGPLLSSKLQSIQRLQPTGVEASLVRGIRSFRSTWQRATICILSTIVLLMFLPAHHNIRTNVQLQPVQRRFISVPFDGPLQECMVRPGDIVTAGELLAKINPRELEFELAGLRALHGQADQERRGSMATHDFGKSQIAALEADRLKTQTDLLNHRKDNLEIRSPIDGVIVSGDWKQSEGAPLTRGETLFEIAPVGSMKVEIEIPEEEFAHVRPGMLAQVHTHAMPDRVMHGAITRVHPAATIRDSENVFLAEVTVDDQDGLLRPGMKGRATIYGNKRPIGWIVFHRPWNLMLRWLGV</sequence>
<comment type="caution">
    <text evidence="4">The sequence shown here is derived from an EMBL/GenBank/DDBJ whole genome shotgun (WGS) entry which is preliminary data.</text>
</comment>
<evidence type="ECO:0000256" key="1">
    <source>
        <dbReference type="ARBA" id="ARBA00004196"/>
    </source>
</evidence>